<dbReference type="Pfam" id="PF01612">
    <property type="entry name" value="DNA_pol_A_exo1"/>
    <property type="match status" value="1"/>
</dbReference>
<dbReference type="GO" id="GO:0003676">
    <property type="term" value="F:nucleic acid binding"/>
    <property type="evidence" value="ECO:0007669"/>
    <property type="project" value="InterPro"/>
</dbReference>
<evidence type="ECO:0000313" key="4">
    <source>
        <dbReference type="RefSeq" id="XP_014046608.1"/>
    </source>
</evidence>
<dbReference type="AlphaFoldDB" id="A0A1S3R2L9"/>
<dbReference type="OMA" id="YCCQRIA"/>
<accession>A0A1S3R2L9</accession>
<dbReference type="Gene3D" id="3.30.420.10">
    <property type="entry name" value="Ribonuclease H-like superfamily/Ribonuclease H"/>
    <property type="match status" value="1"/>
</dbReference>
<dbReference type="InterPro" id="IPR036397">
    <property type="entry name" value="RNaseH_sf"/>
</dbReference>
<dbReference type="RefSeq" id="XP_014046608.1">
    <property type="nucleotide sequence ID" value="XM_014191133.2"/>
</dbReference>
<name>A0A1S3R2L9_SALSA</name>
<protein>
    <submittedName>
        <fullName evidence="4">PiRNA biogenesis protein EXD1 isoform X2</fullName>
    </submittedName>
</protein>
<dbReference type="GO" id="GO:0008408">
    <property type="term" value="F:3'-5' exonuclease activity"/>
    <property type="evidence" value="ECO:0007669"/>
    <property type="project" value="InterPro"/>
</dbReference>
<evidence type="ECO:0000259" key="2">
    <source>
        <dbReference type="Pfam" id="PF01612"/>
    </source>
</evidence>
<evidence type="ECO:0000256" key="1">
    <source>
        <dbReference type="SAM" id="MobiDB-lite"/>
    </source>
</evidence>
<proteinExistence type="predicted"/>
<dbReference type="InterPro" id="IPR012337">
    <property type="entry name" value="RNaseH-like_sf"/>
</dbReference>
<dbReference type="InterPro" id="IPR052144">
    <property type="entry name" value="piRNA_biogenesis_EXD1"/>
</dbReference>
<gene>
    <name evidence="4" type="primary">LOC106599786</name>
</gene>
<feature type="domain" description="3'-5' exonuclease" evidence="2">
    <location>
        <begin position="23"/>
        <end position="112"/>
    </location>
</feature>
<dbReference type="GO" id="GO:1990923">
    <property type="term" value="C:PET complex"/>
    <property type="evidence" value="ECO:0007669"/>
    <property type="project" value="TreeGrafter"/>
</dbReference>
<dbReference type="PANTHER" id="PTHR46628">
    <property type="entry name" value="PIRNA BIOGENESIS PROTEIN EXD1"/>
    <property type="match status" value="1"/>
</dbReference>
<feature type="compositionally biased region" description="Polar residues" evidence="1">
    <location>
        <begin position="136"/>
        <end position="147"/>
    </location>
</feature>
<sequence>MMHIWKQQVIEIGADGVGAFQHERVCWLQIATKNKVYLFDILMLEARAFNNSLSMILENNHLVKVTYSCQRIAGCLRAQFGVNLSNVFDTQSSVLELPRELRELKHMRQEWAIDRYPVTEQGLLERSNPRPLPPSQDGQGQNTATQRQPDPPVPTAEEPVVPGPVPGLQAPAEQRPPVPAIPVGI</sequence>
<reference evidence="4" key="1">
    <citation type="submission" date="2025-08" db="UniProtKB">
        <authorList>
            <consortium name="RefSeq"/>
        </authorList>
    </citation>
    <scope>IDENTIFICATION</scope>
</reference>
<dbReference type="InterPro" id="IPR002562">
    <property type="entry name" value="3'-5'_exonuclease_dom"/>
</dbReference>
<feature type="compositionally biased region" description="Low complexity" evidence="1">
    <location>
        <begin position="155"/>
        <end position="171"/>
    </location>
</feature>
<dbReference type="PANTHER" id="PTHR46628:SF1">
    <property type="entry name" value="PIRNA BIOGENESIS PROTEIN EXD1"/>
    <property type="match status" value="1"/>
</dbReference>
<dbReference type="Proteomes" id="UP001652741">
    <property type="component" value="Chromosome ssa01"/>
</dbReference>
<keyword evidence="3" id="KW-1185">Reference proteome</keyword>
<organism evidence="3 4">
    <name type="scientific">Salmo salar</name>
    <name type="common">Atlantic salmon</name>
    <dbReference type="NCBI Taxonomy" id="8030"/>
    <lineage>
        <taxon>Eukaryota</taxon>
        <taxon>Metazoa</taxon>
        <taxon>Chordata</taxon>
        <taxon>Craniata</taxon>
        <taxon>Vertebrata</taxon>
        <taxon>Euteleostomi</taxon>
        <taxon>Actinopterygii</taxon>
        <taxon>Neopterygii</taxon>
        <taxon>Teleostei</taxon>
        <taxon>Protacanthopterygii</taxon>
        <taxon>Salmoniformes</taxon>
        <taxon>Salmonidae</taxon>
        <taxon>Salmoninae</taxon>
        <taxon>Salmo</taxon>
    </lineage>
</organism>
<dbReference type="GO" id="GO:0034587">
    <property type="term" value="P:piRNA processing"/>
    <property type="evidence" value="ECO:0007669"/>
    <property type="project" value="TreeGrafter"/>
</dbReference>
<feature type="compositionally biased region" description="Pro residues" evidence="1">
    <location>
        <begin position="174"/>
        <end position="185"/>
    </location>
</feature>
<dbReference type="SUPFAM" id="SSF53098">
    <property type="entry name" value="Ribonuclease H-like"/>
    <property type="match status" value="1"/>
</dbReference>
<feature type="region of interest" description="Disordered" evidence="1">
    <location>
        <begin position="122"/>
        <end position="185"/>
    </location>
</feature>
<evidence type="ECO:0000313" key="3">
    <source>
        <dbReference type="Proteomes" id="UP001652741"/>
    </source>
</evidence>
<dbReference type="GeneID" id="106599786"/>